<dbReference type="CDD" id="cd00093">
    <property type="entry name" value="HTH_XRE"/>
    <property type="match status" value="1"/>
</dbReference>
<keyword evidence="2" id="KW-0472">Membrane</keyword>
<dbReference type="SMART" id="SM00530">
    <property type="entry name" value="HTH_XRE"/>
    <property type="match status" value="1"/>
</dbReference>
<name>A0ABT3P3G7_9ALTE</name>
<gene>
    <name evidence="4" type="ORF">OPS25_02230</name>
</gene>
<accession>A0ABT3P3G7</accession>
<dbReference type="EMBL" id="JAPFRD010000002">
    <property type="protein sequence ID" value="MCW8107322.1"/>
    <property type="molecule type" value="Genomic_DNA"/>
</dbReference>
<dbReference type="InterPro" id="IPR025194">
    <property type="entry name" value="RodZ-like_C"/>
</dbReference>
<organism evidence="4 5">
    <name type="scientific">Alteromonas aquimaris</name>
    <dbReference type="NCBI Taxonomy" id="2998417"/>
    <lineage>
        <taxon>Bacteria</taxon>
        <taxon>Pseudomonadati</taxon>
        <taxon>Pseudomonadota</taxon>
        <taxon>Gammaproteobacteria</taxon>
        <taxon>Alteromonadales</taxon>
        <taxon>Alteromonadaceae</taxon>
        <taxon>Alteromonas/Salinimonas group</taxon>
        <taxon>Alteromonas</taxon>
    </lineage>
</organism>
<dbReference type="SUPFAM" id="SSF47413">
    <property type="entry name" value="lambda repressor-like DNA-binding domains"/>
    <property type="match status" value="1"/>
</dbReference>
<dbReference type="Gene3D" id="1.10.260.40">
    <property type="entry name" value="lambda repressor-like DNA-binding domains"/>
    <property type="match status" value="1"/>
</dbReference>
<proteinExistence type="predicted"/>
<keyword evidence="2" id="KW-0812">Transmembrane</keyword>
<dbReference type="PANTHER" id="PTHR34475">
    <property type="match status" value="1"/>
</dbReference>
<feature type="region of interest" description="Disordered" evidence="1">
    <location>
        <begin position="151"/>
        <end position="243"/>
    </location>
</feature>
<dbReference type="InterPro" id="IPR001387">
    <property type="entry name" value="Cro/C1-type_HTH"/>
</dbReference>
<evidence type="ECO:0000259" key="3">
    <source>
        <dbReference type="PROSITE" id="PS50943"/>
    </source>
</evidence>
<evidence type="ECO:0000313" key="4">
    <source>
        <dbReference type="EMBL" id="MCW8107322.1"/>
    </source>
</evidence>
<feature type="transmembrane region" description="Helical" evidence="2">
    <location>
        <begin position="114"/>
        <end position="134"/>
    </location>
</feature>
<evidence type="ECO:0000256" key="1">
    <source>
        <dbReference type="SAM" id="MobiDB-lite"/>
    </source>
</evidence>
<protein>
    <submittedName>
        <fullName evidence="4">DUF4115 domain-containing protein</fullName>
    </submittedName>
</protein>
<dbReference type="Pfam" id="PF13413">
    <property type="entry name" value="HTH_25"/>
    <property type="match status" value="1"/>
</dbReference>
<comment type="caution">
    <text evidence="4">The sequence shown here is derived from an EMBL/GenBank/DDBJ whole genome shotgun (WGS) entry which is preliminary data.</text>
</comment>
<feature type="compositionally biased region" description="Polar residues" evidence="1">
    <location>
        <begin position="231"/>
        <end position="243"/>
    </location>
</feature>
<feature type="region of interest" description="Disordered" evidence="1">
    <location>
        <begin position="1"/>
        <end position="32"/>
    </location>
</feature>
<dbReference type="Pfam" id="PF13464">
    <property type="entry name" value="RodZ_C"/>
    <property type="match status" value="1"/>
</dbReference>
<dbReference type="Proteomes" id="UP001142810">
    <property type="component" value="Unassembled WGS sequence"/>
</dbReference>
<dbReference type="PROSITE" id="PS50943">
    <property type="entry name" value="HTH_CROC1"/>
    <property type="match status" value="1"/>
</dbReference>
<dbReference type="RefSeq" id="WP_265616018.1">
    <property type="nucleotide sequence ID" value="NZ_JAPFRD010000002.1"/>
</dbReference>
<sequence length="327" mass="36634">MEVEEQQKQDNPSRPSPGTMLKAAREKQGMSQQDIADKLFIKPKSVDDIENDKVDPRISITFTKGYVKMYAKYVGLDDKTVIAEFEKLHAGPPQQANFQSFSKKVNKQAHDDRWMMVTYVILFLIIAGVVGWWYQQTNDDGLIEDTNETSETLAVPPTDSEETFQQTPVRSESLKRNTDTFSAANQKEEEPAQQDPNFEVQDRFPLSEETEQDDIAPTPEEAASLEEEGPSNATVETNQSLDQNVSGETASLEFSFGEDCWVNIKDATGEAIAYGVKKAGRVMTIQGIPPFDITLGAPDQVNIRYNGEPVDISFYQNGRTARITLPY</sequence>
<evidence type="ECO:0000256" key="2">
    <source>
        <dbReference type="SAM" id="Phobius"/>
    </source>
</evidence>
<dbReference type="InterPro" id="IPR010982">
    <property type="entry name" value="Lambda_DNA-bd_dom_sf"/>
</dbReference>
<keyword evidence="5" id="KW-1185">Reference proteome</keyword>
<dbReference type="PANTHER" id="PTHR34475:SF1">
    <property type="entry name" value="CYTOSKELETON PROTEIN RODZ"/>
    <property type="match status" value="1"/>
</dbReference>
<dbReference type="InterPro" id="IPR050400">
    <property type="entry name" value="Bact_Cytoskel_RodZ"/>
</dbReference>
<keyword evidence="2" id="KW-1133">Transmembrane helix</keyword>
<evidence type="ECO:0000313" key="5">
    <source>
        <dbReference type="Proteomes" id="UP001142810"/>
    </source>
</evidence>
<feature type="domain" description="HTH cro/C1-type" evidence="3">
    <location>
        <begin position="21"/>
        <end position="59"/>
    </location>
</feature>
<reference evidence="4" key="1">
    <citation type="submission" date="2022-11" db="EMBL/GenBank/DDBJ databases">
        <title>Alteromonas sp. nov., isolated from sea water of the Qingdao.</title>
        <authorList>
            <person name="Wang Q."/>
        </authorList>
    </citation>
    <scope>NUCLEOTIDE SEQUENCE</scope>
    <source>
        <strain evidence="4">ASW11-7</strain>
    </source>
</reference>